<evidence type="ECO:0000313" key="6">
    <source>
        <dbReference type="EMBL" id="KAK9165782.1"/>
    </source>
</evidence>
<proteinExistence type="inferred from homology"/>
<keyword evidence="2 4" id="KW-0479">Metal-binding</keyword>
<evidence type="ECO:0000256" key="3">
    <source>
        <dbReference type="ARBA" id="ARBA00023004"/>
    </source>
</evidence>
<accession>A0AAP0L8L2</accession>
<dbReference type="Gene3D" id="2.60.120.330">
    <property type="entry name" value="B-lactam Antibiotic, Isopenicillin N Synthase, Chain"/>
    <property type="match status" value="1"/>
</dbReference>
<dbReference type="EMBL" id="JBBNAG010000001">
    <property type="protein sequence ID" value="KAK9165782.1"/>
    <property type="molecule type" value="Genomic_DNA"/>
</dbReference>
<dbReference type="InterPro" id="IPR050295">
    <property type="entry name" value="Plant_2OG-oxidoreductases"/>
</dbReference>
<organism evidence="6 7">
    <name type="scientific">Stephania cephalantha</name>
    <dbReference type="NCBI Taxonomy" id="152367"/>
    <lineage>
        <taxon>Eukaryota</taxon>
        <taxon>Viridiplantae</taxon>
        <taxon>Streptophyta</taxon>
        <taxon>Embryophyta</taxon>
        <taxon>Tracheophyta</taxon>
        <taxon>Spermatophyta</taxon>
        <taxon>Magnoliopsida</taxon>
        <taxon>Ranunculales</taxon>
        <taxon>Menispermaceae</taxon>
        <taxon>Menispermoideae</taxon>
        <taxon>Cissampelideae</taxon>
        <taxon>Stephania</taxon>
    </lineage>
</organism>
<dbReference type="InterPro" id="IPR005123">
    <property type="entry name" value="Oxoglu/Fe-dep_dioxygenase_dom"/>
</dbReference>
<protein>
    <recommendedName>
        <fullName evidence="5">Fe2OG dioxygenase domain-containing protein</fullName>
    </recommendedName>
</protein>
<dbReference type="GO" id="GO:0046872">
    <property type="term" value="F:metal ion binding"/>
    <property type="evidence" value="ECO:0007669"/>
    <property type="project" value="UniProtKB-KW"/>
</dbReference>
<dbReference type="Pfam" id="PF03171">
    <property type="entry name" value="2OG-FeII_Oxy"/>
    <property type="match status" value="1"/>
</dbReference>
<evidence type="ECO:0000313" key="7">
    <source>
        <dbReference type="Proteomes" id="UP001419268"/>
    </source>
</evidence>
<name>A0AAP0L8L2_9MAGN</name>
<dbReference type="PROSITE" id="PS51471">
    <property type="entry name" value="FE2OG_OXY"/>
    <property type="match status" value="1"/>
</dbReference>
<comment type="caution">
    <text evidence="6">The sequence shown here is derived from an EMBL/GenBank/DDBJ whole genome shotgun (WGS) entry which is preliminary data.</text>
</comment>
<comment type="similarity">
    <text evidence="1 4">Belongs to the iron/ascorbate-dependent oxidoreductase family.</text>
</comment>
<reference evidence="6 7" key="1">
    <citation type="submission" date="2024-01" db="EMBL/GenBank/DDBJ databases">
        <title>Genome assemblies of Stephania.</title>
        <authorList>
            <person name="Yang L."/>
        </authorList>
    </citation>
    <scope>NUCLEOTIDE SEQUENCE [LARGE SCALE GENOMIC DNA]</scope>
    <source>
        <strain evidence="6">JXDWG</strain>
        <tissue evidence="6">Leaf</tissue>
    </source>
</reference>
<sequence length="357" mass="39811">MNVLMRNKMTWVKSLVESTILTSIPSCYAYSTHPSHGGDATSTEVVDKDQRLIPTIDFSLLISGSPQQRSLCVQQLGDACRDWGFFYVTNHGVPQKVIQGILQACLSFFNMSEEDKKEFEGTHVMDPIRCGTSFNSSVENVLCWRDFLKVSVHPEFHFPHKPASFSDISLDYCKRVRGVALELIGGISESLGLEKDYIKKALEMESGLNSFIANFYPPCPQPKLAIGLPPHSDRGVLTLLVENQGGGLEIKHNGRWIQPCAPPNSFLVNVADHLEILSNGKYKSVVHRVAVNNKTTRISLAISHGPSAKNVIVPAQELLLKNNQLAAYWGMKYEEYFMLQQSNQLNGKSCLDRIRIG</sequence>
<keyword evidence="3 4" id="KW-0408">Iron</keyword>
<evidence type="ECO:0000256" key="1">
    <source>
        <dbReference type="ARBA" id="ARBA00008056"/>
    </source>
</evidence>
<evidence type="ECO:0000256" key="2">
    <source>
        <dbReference type="ARBA" id="ARBA00022723"/>
    </source>
</evidence>
<dbReference type="SUPFAM" id="SSF51197">
    <property type="entry name" value="Clavaminate synthase-like"/>
    <property type="match status" value="1"/>
</dbReference>
<dbReference type="InterPro" id="IPR027443">
    <property type="entry name" value="IPNS-like_sf"/>
</dbReference>
<keyword evidence="7" id="KW-1185">Reference proteome</keyword>
<dbReference type="Pfam" id="PF14226">
    <property type="entry name" value="DIOX_N"/>
    <property type="match status" value="1"/>
</dbReference>
<dbReference type="Proteomes" id="UP001419268">
    <property type="component" value="Unassembled WGS sequence"/>
</dbReference>
<feature type="domain" description="Fe2OG dioxygenase" evidence="5">
    <location>
        <begin position="207"/>
        <end position="306"/>
    </location>
</feature>
<dbReference type="InterPro" id="IPR026992">
    <property type="entry name" value="DIOX_N"/>
</dbReference>
<dbReference type="PANTHER" id="PTHR47991">
    <property type="entry name" value="OXOGLUTARATE/IRON-DEPENDENT DIOXYGENASE"/>
    <property type="match status" value="1"/>
</dbReference>
<dbReference type="GO" id="GO:0016491">
    <property type="term" value="F:oxidoreductase activity"/>
    <property type="evidence" value="ECO:0007669"/>
    <property type="project" value="UniProtKB-KW"/>
</dbReference>
<evidence type="ECO:0000256" key="4">
    <source>
        <dbReference type="RuleBase" id="RU003682"/>
    </source>
</evidence>
<dbReference type="InterPro" id="IPR044861">
    <property type="entry name" value="IPNS-like_FE2OG_OXY"/>
</dbReference>
<dbReference type="AlphaFoldDB" id="A0AAP0L8L2"/>
<gene>
    <name evidence="6" type="ORF">Scep_000973</name>
</gene>
<evidence type="ECO:0000259" key="5">
    <source>
        <dbReference type="PROSITE" id="PS51471"/>
    </source>
</evidence>
<keyword evidence="4" id="KW-0560">Oxidoreductase</keyword>